<organism evidence="3 4">
    <name type="scientific">Paracoccus sanguinis</name>
    <dbReference type="NCBI Taxonomy" id="1545044"/>
    <lineage>
        <taxon>Bacteria</taxon>
        <taxon>Pseudomonadati</taxon>
        <taxon>Pseudomonadota</taxon>
        <taxon>Alphaproteobacteria</taxon>
        <taxon>Rhodobacterales</taxon>
        <taxon>Paracoccaceae</taxon>
        <taxon>Paracoccus</taxon>
    </lineage>
</organism>
<keyword evidence="2" id="KW-0732">Signal</keyword>
<evidence type="ECO:0000256" key="2">
    <source>
        <dbReference type="SAM" id="SignalP"/>
    </source>
</evidence>
<evidence type="ECO:0000313" key="4">
    <source>
        <dbReference type="Proteomes" id="UP000182944"/>
    </source>
</evidence>
<feature type="chain" id="PRO_5010248985" description="AAA+ family ATPase" evidence="2">
    <location>
        <begin position="40"/>
        <end position="194"/>
    </location>
</feature>
<feature type="region of interest" description="Disordered" evidence="1">
    <location>
        <begin position="143"/>
        <end position="194"/>
    </location>
</feature>
<dbReference type="STRING" id="1545044.SAMN05444276_10381"/>
<sequence>MLRFQTRAVTLPSAARLASASLGFAALLAATLAAAPAPAQTPAPATPQTPQVTPAPTPSTPFEMPRADDAAPGGAAPAPSPLDELMENIFSRAQPHLEGLARDMGGLVEEYSPMFEELGGLIDDIQNYEMPPERQPNGDILIRRKADAPPPPPLTELPQLLERGQTPEQGGAASPAPGDGTPLMTPPAGSTVDL</sequence>
<keyword evidence="4" id="KW-1185">Reference proteome</keyword>
<feature type="compositionally biased region" description="Pro residues" evidence="1">
    <location>
        <begin position="39"/>
        <end position="59"/>
    </location>
</feature>
<evidence type="ECO:0000313" key="3">
    <source>
        <dbReference type="EMBL" id="SDX16725.1"/>
    </source>
</evidence>
<reference evidence="4" key="1">
    <citation type="submission" date="2016-10" db="EMBL/GenBank/DDBJ databases">
        <authorList>
            <person name="Varghese N."/>
            <person name="Submissions S."/>
        </authorList>
    </citation>
    <scope>NUCLEOTIDE SEQUENCE [LARGE SCALE GENOMIC DNA]</scope>
    <source>
        <strain evidence="4">DSM 29303</strain>
    </source>
</reference>
<dbReference type="EMBL" id="FNNA01000003">
    <property type="protein sequence ID" value="SDX16725.1"/>
    <property type="molecule type" value="Genomic_DNA"/>
</dbReference>
<feature type="signal peptide" evidence="2">
    <location>
        <begin position="1"/>
        <end position="39"/>
    </location>
</feature>
<accession>A0A1H2ZH82</accession>
<proteinExistence type="predicted"/>
<gene>
    <name evidence="3" type="ORF">SAMN05444276_10381</name>
</gene>
<name>A0A1H2ZH82_9RHOB</name>
<protein>
    <recommendedName>
        <fullName evidence="5">AAA+ family ATPase</fullName>
    </recommendedName>
</protein>
<evidence type="ECO:0008006" key="5">
    <source>
        <dbReference type="Google" id="ProtNLM"/>
    </source>
</evidence>
<dbReference type="Proteomes" id="UP000182944">
    <property type="component" value="Unassembled WGS sequence"/>
</dbReference>
<dbReference type="AlphaFoldDB" id="A0A1H2ZH82"/>
<evidence type="ECO:0000256" key="1">
    <source>
        <dbReference type="SAM" id="MobiDB-lite"/>
    </source>
</evidence>
<dbReference type="RefSeq" id="WP_052176189.1">
    <property type="nucleotide sequence ID" value="NZ_FNNA01000003.1"/>
</dbReference>
<feature type="region of interest" description="Disordered" evidence="1">
    <location>
        <begin position="38"/>
        <end position="82"/>
    </location>
</feature>